<dbReference type="CDD" id="cd01109">
    <property type="entry name" value="HTH_YyaN"/>
    <property type="match status" value="1"/>
</dbReference>
<dbReference type="GO" id="GO:0003677">
    <property type="term" value="F:DNA binding"/>
    <property type="evidence" value="ECO:0007669"/>
    <property type="project" value="UniProtKB-KW"/>
</dbReference>
<comment type="caution">
    <text evidence="6">The sequence shown here is derived from an EMBL/GenBank/DDBJ whole genome shotgun (WGS) entry which is preliminary data.</text>
</comment>
<evidence type="ECO:0000256" key="3">
    <source>
        <dbReference type="ARBA" id="ARBA00023125"/>
    </source>
</evidence>
<feature type="domain" description="HTH merR-type" evidence="5">
    <location>
        <begin position="9"/>
        <end position="77"/>
    </location>
</feature>
<evidence type="ECO:0000313" key="6">
    <source>
        <dbReference type="EMBL" id="GEP73165.1"/>
    </source>
</evidence>
<dbReference type="Gene3D" id="1.10.1660.10">
    <property type="match status" value="1"/>
</dbReference>
<dbReference type="AlphaFoldDB" id="A0A512PPM9"/>
<dbReference type="PANTHER" id="PTHR30204">
    <property type="entry name" value="REDOX-CYCLING DRUG-SENSING TRANSCRIPTIONAL ACTIVATOR SOXR"/>
    <property type="match status" value="1"/>
</dbReference>
<name>A0A512PPM9_9LACO</name>
<dbReference type="PRINTS" id="PR00040">
    <property type="entry name" value="HTHMERR"/>
</dbReference>
<dbReference type="RefSeq" id="WP_054747730.1">
    <property type="nucleotide sequence ID" value="NZ_BKAM01000054.1"/>
</dbReference>
<dbReference type="EMBL" id="BKAM01000054">
    <property type="protein sequence ID" value="GEP73165.1"/>
    <property type="molecule type" value="Genomic_DNA"/>
</dbReference>
<keyword evidence="4" id="KW-0804">Transcription</keyword>
<dbReference type="STRING" id="1423795.FD12_GL001981"/>
<dbReference type="InterPro" id="IPR047057">
    <property type="entry name" value="MerR_fam"/>
</dbReference>
<dbReference type="SUPFAM" id="SSF46955">
    <property type="entry name" value="Putative DNA-binding domain"/>
    <property type="match status" value="1"/>
</dbReference>
<dbReference type="SMART" id="SM00422">
    <property type="entry name" value="HTH_MERR"/>
    <property type="match status" value="1"/>
</dbReference>
<evidence type="ECO:0000256" key="4">
    <source>
        <dbReference type="ARBA" id="ARBA00023163"/>
    </source>
</evidence>
<dbReference type="PANTHER" id="PTHR30204:SF69">
    <property type="entry name" value="MERR-FAMILY TRANSCRIPTIONAL REGULATOR"/>
    <property type="match status" value="1"/>
</dbReference>
<evidence type="ECO:0000313" key="7">
    <source>
        <dbReference type="Proteomes" id="UP000321569"/>
    </source>
</evidence>
<evidence type="ECO:0000256" key="2">
    <source>
        <dbReference type="ARBA" id="ARBA00023015"/>
    </source>
</evidence>
<dbReference type="Pfam" id="PF13411">
    <property type="entry name" value="MerR_1"/>
    <property type="match status" value="1"/>
</dbReference>
<proteinExistence type="predicted"/>
<evidence type="ECO:0000259" key="5">
    <source>
        <dbReference type="PROSITE" id="PS50937"/>
    </source>
</evidence>
<sequence length="145" mass="17025">MPALKTESSYTIGEFADLVDLTAPTIRYYESQGLLKARRNDSGRRYFTETDIKWVKFLLHLKGTGMSISDLKQYVTWRAMGDETIPNRLALLENTQADFMKKYREVQHHLEILNDKINWYKQKETGKTDGQEPFADYLKRMGHKE</sequence>
<reference evidence="6 7" key="1">
    <citation type="submission" date="2019-07" db="EMBL/GenBank/DDBJ databases">
        <title>Whole genome shotgun sequence of Lactobacillus rapi NBRC 109618.</title>
        <authorList>
            <person name="Hosoyama A."/>
            <person name="Uohara A."/>
            <person name="Ohji S."/>
            <person name="Ichikawa N."/>
        </authorList>
    </citation>
    <scope>NUCLEOTIDE SEQUENCE [LARGE SCALE GENOMIC DNA]</scope>
    <source>
        <strain evidence="6 7">NBRC 109618</strain>
    </source>
</reference>
<dbReference type="InterPro" id="IPR000551">
    <property type="entry name" value="MerR-type_HTH_dom"/>
</dbReference>
<keyword evidence="2" id="KW-0805">Transcription regulation</keyword>
<evidence type="ECO:0000256" key="1">
    <source>
        <dbReference type="ARBA" id="ARBA00022491"/>
    </source>
</evidence>
<dbReference type="PROSITE" id="PS00552">
    <property type="entry name" value="HTH_MERR_1"/>
    <property type="match status" value="1"/>
</dbReference>
<dbReference type="InterPro" id="IPR009061">
    <property type="entry name" value="DNA-bd_dom_put_sf"/>
</dbReference>
<dbReference type="PROSITE" id="PS50937">
    <property type="entry name" value="HTH_MERR_2"/>
    <property type="match status" value="1"/>
</dbReference>
<organism evidence="6 7">
    <name type="scientific">Lentilactobacillus rapi</name>
    <dbReference type="NCBI Taxonomy" id="481723"/>
    <lineage>
        <taxon>Bacteria</taxon>
        <taxon>Bacillati</taxon>
        <taxon>Bacillota</taxon>
        <taxon>Bacilli</taxon>
        <taxon>Lactobacillales</taxon>
        <taxon>Lactobacillaceae</taxon>
        <taxon>Lentilactobacillus</taxon>
    </lineage>
</organism>
<gene>
    <name evidence="6" type="ORF">LRA02_20330</name>
</gene>
<protein>
    <submittedName>
        <fullName evidence="6">MerR family transcriptional regulator</fullName>
    </submittedName>
</protein>
<dbReference type="GO" id="GO:0003700">
    <property type="term" value="F:DNA-binding transcription factor activity"/>
    <property type="evidence" value="ECO:0007669"/>
    <property type="project" value="InterPro"/>
</dbReference>
<keyword evidence="3" id="KW-0238">DNA-binding</keyword>
<accession>A0A512PPM9</accession>
<dbReference type="OrthoDB" id="9811174at2"/>
<dbReference type="Proteomes" id="UP000321569">
    <property type="component" value="Unassembled WGS sequence"/>
</dbReference>
<keyword evidence="1" id="KW-0678">Repressor</keyword>